<reference evidence="1 2" key="1">
    <citation type="submission" date="2016-10" db="EMBL/GenBank/DDBJ databases">
        <authorList>
            <person name="de Groot N.N."/>
        </authorList>
    </citation>
    <scope>NUCLEOTIDE SEQUENCE [LARGE SCALE GENOMIC DNA]</scope>
    <source>
        <strain evidence="1 2">DSM 40306</strain>
    </source>
</reference>
<protein>
    <submittedName>
        <fullName evidence="1">Uncharacterized protein</fullName>
    </submittedName>
</protein>
<accession>A0A1H4MXA8</accession>
<proteinExistence type="predicted"/>
<sequence length="171" mass="18289">MEAARHDWAGMRCGCGGFAGHLAGDLTAVAAAGPGPEPDVGLEGHVWSPVTLWEPAPAVVSVALAALADDVAPVVREWFLRQLQYLVTGEGTDPSSARRGIDLPERCRDLAVQGLWLLYAEVMSNRSLGAVGSAFEIITVLEPDRARLERVREIAAGWLPVCCRTGLCDDR</sequence>
<name>A0A1H4MXA8_9ACTN</name>
<dbReference type="AlphaFoldDB" id="A0A1H4MXA8"/>
<evidence type="ECO:0000313" key="1">
    <source>
        <dbReference type="EMBL" id="SEB87012.1"/>
    </source>
</evidence>
<gene>
    <name evidence="1" type="ORF">SAMN04490357_0600</name>
</gene>
<organism evidence="1 2">
    <name type="scientific">Streptomyces misionensis</name>
    <dbReference type="NCBI Taxonomy" id="67331"/>
    <lineage>
        <taxon>Bacteria</taxon>
        <taxon>Bacillati</taxon>
        <taxon>Actinomycetota</taxon>
        <taxon>Actinomycetes</taxon>
        <taxon>Kitasatosporales</taxon>
        <taxon>Streptomycetaceae</taxon>
        <taxon>Streptomyces</taxon>
    </lineage>
</organism>
<dbReference type="Proteomes" id="UP000182375">
    <property type="component" value="Unassembled WGS sequence"/>
</dbReference>
<dbReference type="EMBL" id="FNTD01000004">
    <property type="protein sequence ID" value="SEB87012.1"/>
    <property type="molecule type" value="Genomic_DNA"/>
</dbReference>
<evidence type="ECO:0000313" key="2">
    <source>
        <dbReference type="Proteomes" id="UP000182375"/>
    </source>
</evidence>